<evidence type="ECO:0000313" key="1">
    <source>
        <dbReference type="EMBL" id="KAK9033545.1"/>
    </source>
</evidence>
<protein>
    <submittedName>
        <fullName evidence="1">Uncharacterized protein</fullName>
    </submittedName>
</protein>
<gene>
    <name evidence="1" type="ORF">V6N11_049732</name>
</gene>
<organism evidence="1 2">
    <name type="scientific">Hibiscus sabdariffa</name>
    <name type="common">roselle</name>
    <dbReference type="NCBI Taxonomy" id="183260"/>
    <lineage>
        <taxon>Eukaryota</taxon>
        <taxon>Viridiplantae</taxon>
        <taxon>Streptophyta</taxon>
        <taxon>Embryophyta</taxon>
        <taxon>Tracheophyta</taxon>
        <taxon>Spermatophyta</taxon>
        <taxon>Magnoliopsida</taxon>
        <taxon>eudicotyledons</taxon>
        <taxon>Gunneridae</taxon>
        <taxon>Pentapetalae</taxon>
        <taxon>rosids</taxon>
        <taxon>malvids</taxon>
        <taxon>Malvales</taxon>
        <taxon>Malvaceae</taxon>
        <taxon>Malvoideae</taxon>
        <taxon>Hibiscus</taxon>
    </lineage>
</organism>
<accession>A0ABR2T8C1</accession>
<keyword evidence="2" id="KW-1185">Reference proteome</keyword>
<dbReference type="Proteomes" id="UP001396334">
    <property type="component" value="Unassembled WGS sequence"/>
</dbReference>
<proteinExistence type="predicted"/>
<sequence>MPPHCFGLTFKYAKRYIHSICACFYKSVEVAPIINIYFSRSGEMPQTYLSLLLQGYKMPLPASVVKPPMPLDRLCARADDQGLRRQHLYVANQLSSSSLAPRST</sequence>
<dbReference type="EMBL" id="JBBPBN010000007">
    <property type="protein sequence ID" value="KAK9033545.1"/>
    <property type="molecule type" value="Genomic_DNA"/>
</dbReference>
<name>A0ABR2T8C1_9ROSI</name>
<comment type="caution">
    <text evidence="1">The sequence shown here is derived from an EMBL/GenBank/DDBJ whole genome shotgun (WGS) entry which is preliminary data.</text>
</comment>
<evidence type="ECO:0000313" key="2">
    <source>
        <dbReference type="Proteomes" id="UP001396334"/>
    </source>
</evidence>
<reference evidence="1 2" key="1">
    <citation type="journal article" date="2024" name="G3 (Bethesda)">
        <title>Genome assembly of Hibiscus sabdariffa L. provides insights into metabolisms of medicinal natural products.</title>
        <authorList>
            <person name="Kim T."/>
        </authorList>
    </citation>
    <scope>NUCLEOTIDE SEQUENCE [LARGE SCALE GENOMIC DNA]</scope>
    <source>
        <strain evidence="1">TK-2024</strain>
        <tissue evidence="1">Old leaves</tissue>
    </source>
</reference>